<dbReference type="Pfam" id="PF05685">
    <property type="entry name" value="Uma2"/>
    <property type="match status" value="1"/>
</dbReference>
<dbReference type="GO" id="GO:0004519">
    <property type="term" value="F:endonuclease activity"/>
    <property type="evidence" value="ECO:0007669"/>
    <property type="project" value="UniProtKB-KW"/>
</dbReference>
<dbReference type="Gene3D" id="3.90.1570.10">
    <property type="entry name" value="tt1808, chain A"/>
    <property type="match status" value="1"/>
</dbReference>
<dbReference type="EMBL" id="BAAAFZ010000008">
    <property type="protein sequence ID" value="GAA0572436.1"/>
    <property type="molecule type" value="Genomic_DNA"/>
</dbReference>
<comment type="caution">
    <text evidence="2">The sequence shown here is derived from an EMBL/GenBank/DDBJ whole genome shotgun (WGS) entry which is preliminary data.</text>
</comment>
<dbReference type="CDD" id="cd06260">
    <property type="entry name" value="DUF820-like"/>
    <property type="match status" value="1"/>
</dbReference>
<dbReference type="InterPro" id="IPR011335">
    <property type="entry name" value="Restrct_endonuc-II-like"/>
</dbReference>
<keyword evidence="2" id="KW-0378">Hydrolase</keyword>
<evidence type="ECO:0000313" key="2">
    <source>
        <dbReference type="EMBL" id="GAA0572436.1"/>
    </source>
</evidence>
<organism evidence="2 3">
    <name type="scientific">Craurococcus roseus</name>
    <dbReference type="NCBI Taxonomy" id="77585"/>
    <lineage>
        <taxon>Bacteria</taxon>
        <taxon>Pseudomonadati</taxon>
        <taxon>Pseudomonadota</taxon>
        <taxon>Alphaproteobacteria</taxon>
        <taxon>Acetobacterales</taxon>
        <taxon>Acetobacteraceae</taxon>
        <taxon>Craurococcus</taxon>
    </lineage>
</organism>
<feature type="domain" description="Putative restriction endonuclease" evidence="1">
    <location>
        <begin position="13"/>
        <end position="165"/>
    </location>
</feature>
<sequence length="194" mass="21629">MSLARSPAPTTVAEFLAWEERQELRWEYDGFAPVAMTGGTVAHDTIQSNLVIALGNRLRGTPCRVHGSNLKIEVAGRVRYPDVFVACTPFNPRETVRRDPVVVFEVLSSGTARTDRVEKMHEYWETPSIQRYVLIEQDAVSAMAFTRGEESWSGRVLWPGSVLALPEIGIELPLDELYEGLDPAALRDPPPPPE</sequence>
<evidence type="ECO:0000259" key="1">
    <source>
        <dbReference type="Pfam" id="PF05685"/>
    </source>
</evidence>
<accession>A0ABP3PPX1</accession>
<keyword evidence="2" id="KW-0540">Nuclease</keyword>
<gene>
    <name evidence="2" type="ORF">GCM10009416_08870</name>
</gene>
<dbReference type="PANTHER" id="PTHR36558:SF1">
    <property type="entry name" value="RESTRICTION ENDONUCLEASE DOMAIN-CONTAINING PROTEIN-RELATED"/>
    <property type="match status" value="1"/>
</dbReference>
<name>A0ABP3PPX1_9PROT</name>
<keyword evidence="3" id="KW-1185">Reference proteome</keyword>
<reference evidence="3" key="1">
    <citation type="journal article" date="2019" name="Int. J. Syst. Evol. Microbiol.">
        <title>The Global Catalogue of Microorganisms (GCM) 10K type strain sequencing project: providing services to taxonomists for standard genome sequencing and annotation.</title>
        <authorList>
            <consortium name="The Broad Institute Genomics Platform"/>
            <consortium name="The Broad Institute Genome Sequencing Center for Infectious Disease"/>
            <person name="Wu L."/>
            <person name="Ma J."/>
        </authorList>
    </citation>
    <scope>NUCLEOTIDE SEQUENCE [LARGE SCALE GENOMIC DNA]</scope>
    <source>
        <strain evidence="3">JCM 9933</strain>
    </source>
</reference>
<dbReference type="SUPFAM" id="SSF52980">
    <property type="entry name" value="Restriction endonuclease-like"/>
    <property type="match status" value="1"/>
</dbReference>
<dbReference type="Proteomes" id="UP001501588">
    <property type="component" value="Unassembled WGS sequence"/>
</dbReference>
<dbReference type="PANTHER" id="PTHR36558">
    <property type="entry name" value="GLR1098 PROTEIN"/>
    <property type="match status" value="1"/>
</dbReference>
<dbReference type="InterPro" id="IPR012296">
    <property type="entry name" value="Nuclease_put_TT1808"/>
</dbReference>
<evidence type="ECO:0000313" key="3">
    <source>
        <dbReference type="Proteomes" id="UP001501588"/>
    </source>
</evidence>
<dbReference type="InterPro" id="IPR008538">
    <property type="entry name" value="Uma2"/>
</dbReference>
<protein>
    <submittedName>
        <fullName evidence="2">Uma2 family endonuclease</fullName>
    </submittedName>
</protein>
<proteinExistence type="predicted"/>
<keyword evidence="2" id="KW-0255">Endonuclease</keyword>
<dbReference type="RefSeq" id="WP_343893946.1">
    <property type="nucleotide sequence ID" value="NZ_BAAAFZ010000008.1"/>
</dbReference>